<evidence type="ECO:0000256" key="4">
    <source>
        <dbReference type="RuleBase" id="RU362026"/>
    </source>
</evidence>
<dbReference type="InterPro" id="IPR001091">
    <property type="entry name" value="RM_Methyltransferase"/>
</dbReference>
<dbReference type="Pfam" id="PF01555">
    <property type="entry name" value="N6_N4_Mtase"/>
    <property type="match status" value="1"/>
</dbReference>
<comment type="similarity">
    <text evidence="1 4">Belongs to the N(4)/N(6)-methyltransferase family.</text>
</comment>
<keyword evidence="3 6" id="KW-0808">Transferase</keyword>
<dbReference type="PANTHER" id="PTHR13370">
    <property type="entry name" value="RNA METHYLASE-RELATED"/>
    <property type="match status" value="1"/>
</dbReference>
<gene>
    <name evidence="6" type="ORF">SAMN05421780_101529</name>
</gene>
<keyword evidence="7" id="KW-1185">Reference proteome</keyword>
<evidence type="ECO:0000256" key="1">
    <source>
        <dbReference type="ARBA" id="ARBA00006594"/>
    </source>
</evidence>
<dbReference type="EMBL" id="FOLE01000001">
    <property type="protein sequence ID" value="SFB79822.1"/>
    <property type="molecule type" value="Genomic_DNA"/>
</dbReference>
<feature type="domain" description="DNA methylase N-4/N-6" evidence="5">
    <location>
        <begin position="6"/>
        <end position="260"/>
    </location>
</feature>
<dbReference type="EC" id="2.1.1.-" evidence="4"/>
<evidence type="ECO:0000256" key="2">
    <source>
        <dbReference type="ARBA" id="ARBA00022603"/>
    </source>
</evidence>
<dbReference type="PRINTS" id="PR00508">
    <property type="entry name" value="S21N4MTFRASE"/>
</dbReference>
<dbReference type="STRING" id="927664.SAMN05421780_101529"/>
<dbReference type="Gene3D" id="3.40.50.150">
    <property type="entry name" value="Vaccinia Virus protein VP39"/>
    <property type="match status" value="1"/>
</dbReference>
<accession>A0A1I1DZK7</accession>
<dbReference type="InterPro" id="IPR002052">
    <property type="entry name" value="DNA_methylase_N6_adenine_CS"/>
</dbReference>
<dbReference type="GO" id="GO:0032259">
    <property type="term" value="P:methylation"/>
    <property type="evidence" value="ECO:0007669"/>
    <property type="project" value="UniProtKB-KW"/>
</dbReference>
<evidence type="ECO:0000259" key="5">
    <source>
        <dbReference type="Pfam" id="PF01555"/>
    </source>
</evidence>
<proteinExistence type="inferred from homology"/>
<dbReference type="Proteomes" id="UP000199514">
    <property type="component" value="Unassembled WGS sequence"/>
</dbReference>
<dbReference type="InterPro" id="IPR002941">
    <property type="entry name" value="DNA_methylase_N4/N6"/>
</dbReference>
<organism evidence="6 7">
    <name type="scientific">Flexibacter flexilis DSM 6793</name>
    <dbReference type="NCBI Taxonomy" id="927664"/>
    <lineage>
        <taxon>Bacteria</taxon>
        <taxon>Pseudomonadati</taxon>
        <taxon>Bacteroidota</taxon>
        <taxon>Cytophagia</taxon>
        <taxon>Cytophagales</taxon>
        <taxon>Flexibacteraceae</taxon>
        <taxon>Flexibacter</taxon>
    </lineage>
</organism>
<name>A0A1I1DZK7_9BACT</name>
<protein>
    <recommendedName>
        <fullName evidence="4">Methyltransferase</fullName>
        <ecNumber evidence="4">2.1.1.-</ecNumber>
    </recommendedName>
</protein>
<reference evidence="6 7" key="1">
    <citation type="submission" date="2016-10" db="EMBL/GenBank/DDBJ databases">
        <authorList>
            <person name="de Groot N.N."/>
        </authorList>
    </citation>
    <scope>NUCLEOTIDE SEQUENCE [LARGE SCALE GENOMIC DNA]</scope>
    <source>
        <strain evidence="6 7">DSM 6793</strain>
    </source>
</reference>
<dbReference type="AlphaFoldDB" id="A0A1I1DZK7"/>
<keyword evidence="2 6" id="KW-0489">Methyltransferase</keyword>
<dbReference type="GO" id="GO:0003677">
    <property type="term" value="F:DNA binding"/>
    <property type="evidence" value="ECO:0007669"/>
    <property type="project" value="InterPro"/>
</dbReference>
<evidence type="ECO:0000313" key="7">
    <source>
        <dbReference type="Proteomes" id="UP000199514"/>
    </source>
</evidence>
<sequence length="266" mass="29536">MPENSVDVVLTDPPYLYLKHKLDRPFDEATFFSEIQRIVKPDGFVVIFGRGASFYRWNTRLAELGFAFKEEIIWDKKRISSPLMALGRRHETISISTKGKGKIKACKVPYLEMKRYDEAGILRDLKSLKGLLKTKKLDNVIAYLEKNTVVYSQKRGKESLTIGAAIATPDRQVTTLKSIVEGMKEQSIIEVAAERGSVVIHPTQKPVRLLVRLLALVGAGSNSVVFDPFAGSSGVAVAADEIGAQFVGSEIDEEYYNAAVRRISAL</sequence>
<dbReference type="PANTHER" id="PTHR13370:SF3">
    <property type="entry name" value="TRNA (GUANINE(10)-N2)-METHYLTRANSFERASE HOMOLOG"/>
    <property type="match status" value="1"/>
</dbReference>
<dbReference type="GO" id="GO:0008170">
    <property type="term" value="F:N-methyltransferase activity"/>
    <property type="evidence" value="ECO:0007669"/>
    <property type="project" value="InterPro"/>
</dbReference>
<dbReference type="GO" id="GO:0005737">
    <property type="term" value="C:cytoplasm"/>
    <property type="evidence" value="ECO:0007669"/>
    <property type="project" value="TreeGrafter"/>
</dbReference>
<dbReference type="SUPFAM" id="SSF53335">
    <property type="entry name" value="S-adenosyl-L-methionine-dependent methyltransferases"/>
    <property type="match status" value="1"/>
</dbReference>
<dbReference type="PROSITE" id="PS00092">
    <property type="entry name" value="N6_MTASE"/>
    <property type="match status" value="1"/>
</dbReference>
<evidence type="ECO:0000313" key="6">
    <source>
        <dbReference type="EMBL" id="SFB79822.1"/>
    </source>
</evidence>
<dbReference type="InterPro" id="IPR029063">
    <property type="entry name" value="SAM-dependent_MTases_sf"/>
</dbReference>
<evidence type="ECO:0000256" key="3">
    <source>
        <dbReference type="ARBA" id="ARBA00022679"/>
    </source>
</evidence>